<proteinExistence type="predicted"/>
<evidence type="ECO:0000313" key="1">
    <source>
        <dbReference type="EMBL" id="ATV60657.1"/>
    </source>
</evidence>
<accession>A0AAD0AKP3</accession>
<organism evidence="1 2">
    <name type="scientific">Fusobacterium pseudoperiodonticum</name>
    <dbReference type="NCBI Taxonomy" id="2663009"/>
    <lineage>
        <taxon>Bacteria</taxon>
        <taxon>Fusobacteriati</taxon>
        <taxon>Fusobacteriota</taxon>
        <taxon>Fusobacteriia</taxon>
        <taxon>Fusobacteriales</taxon>
        <taxon>Fusobacteriaceae</taxon>
        <taxon>Fusobacterium</taxon>
    </lineage>
</organism>
<gene>
    <name evidence="1" type="ORF">CTM74_01610</name>
</gene>
<sequence>MTEQEKKEVMAKYAKKLEATIKTEKAKTMELEDDKFTLKALQEKKQAGAALETTAYESWDTWMAQMEKEIKAGEAALTNIEFKKILLEAVKAYAGV</sequence>
<name>A0AAD0AKP3_9FUSO</name>
<dbReference type="AlphaFoldDB" id="A0AAD0AKP3"/>
<protein>
    <submittedName>
        <fullName evidence="1">Uncharacterized protein</fullName>
    </submittedName>
</protein>
<dbReference type="RefSeq" id="WP_099986413.1">
    <property type="nucleotide sequence ID" value="NZ_CAUUPV010000091.1"/>
</dbReference>
<reference evidence="1 2" key="1">
    <citation type="submission" date="2017-11" db="EMBL/GenBank/DDBJ databases">
        <title>Genome sequencing of Fusobacterium periodonticum KCOM 1263.</title>
        <authorList>
            <person name="Kook J.-K."/>
            <person name="Park S.-N."/>
            <person name="Lim Y.K."/>
        </authorList>
    </citation>
    <scope>NUCLEOTIDE SEQUENCE [LARGE SCALE GENOMIC DNA]</scope>
    <source>
        <strain evidence="1 2">KCOM 1263</strain>
    </source>
</reference>
<dbReference type="Proteomes" id="UP000228552">
    <property type="component" value="Chromosome"/>
</dbReference>
<keyword evidence="2" id="KW-1185">Reference proteome</keyword>
<evidence type="ECO:0000313" key="2">
    <source>
        <dbReference type="Proteomes" id="UP000228552"/>
    </source>
</evidence>
<dbReference type="EMBL" id="CP024700">
    <property type="protein sequence ID" value="ATV60657.1"/>
    <property type="molecule type" value="Genomic_DNA"/>
</dbReference>